<dbReference type="Proteomes" id="UP000243498">
    <property type="component" value="Unassembled WGS sequence"/>
</dbReference>
<dbReference type="PROSITE" id="PS00109">
    <property type="entry name" value="PROTEIN_KINASE_TYR"/>
    <property type="match status" value="1"/>
</dbReference>
<protein>
    <recommendedName>
        <fullName evidence="5">EKC/KEOPS complex subunit BUD32</fullName>
        <ecNumber evidence="3">2.7.11.1</ecNumber>
    </recommendedName>
    <alternativeName>
        <fullName evidence="11 12">Atypical Serine/threonine protein kinase BUD32</fullName>
    </alternativeName>
    <alternativeName>
        <fullName evidence="4">EKC/KEOPS complex subunit bud32</fullName>
    </alternativeName>
</protein>
<evidence type="ECO:0000256" key="1">
    <source>
        <dbReference type="ARBA" id="ARBA00003747"/>
    </source>
</evidence>
<keyword evidence="17" id="KW-1185">Reference proteome</keyword>
<evidence type="ECO:0000256" key="4">
    <source>
        <dbReference type="ARBA" id="ARBA00013948"/>
    </source>
</evidence>
<dbReference type="STRING" id="1081105.A0A167IV34"/>
<comment type="catalytic activity">
    <reaction evidence="14">
        <text>L-seryl-[protein] + ATP = O-phospho-L-seryl-[protein] + ADP + H(+)</text>
        <dbReference type="Rhea" id="RHEA:17989"/>
        <dbReference type="Rhea" id="RHEA-COMP:9863"/>
        <dbReference type="Rhea" id="RHEA-COMP:11604"/>
        <dbReference type="ChEBI" id="CHEBI:15378"/>
        <dbReference type="ChEBI" id="CHEBI:29999"/>
        <dbReference type="ChEBI" id="CHEBI:30616"/>
        <dbReference type="ChEBI" id="CHEBI:83421"/>
        <dbReference type="ChEBI" id="CHEBI:456216"/>
        <dbReference type="EC" id="2.7.11.1"/>
    </reaction>
</comment>
<proteinExistence type="predicted"/>
<evidence type="ECO:0000256" key="9">
    <source>
        <dbReference type="ARBA" id="ARBA00022777"/>
    </source>
</evidence>
<evidence type="ECO:0000256" key="12">
    <source>
        <dbReference type="ARBA" id="ARBA00033194"/>
    </source>
</evidence>
<reference evidence="16 17" key="1">
    <citation type="journal article" date="2016" name="Genome Biol. Evol.">
        <title>Divergent and convergent evolution of fungal pathogenicity.</title>
        <authorList>
            <person name="Shang Y."/>
            <person name="Xiao G."/>
            <person name="Zheng P."/>
            <person name="Cen K."/>
            <person name="Zhan S."/>
            <person name="Wang C."/>
        </authorList>
    </citation>
    <scope>NUCLEOTIDE SEQUENCE [LARGE SCALE GENOMIC DNA]</scope>
    <source>
        <strain evidence="16 17">RCEF 4871</strain>
    </source>
</reference>
<organism evidence="16 17">
    <name type="scientific">Metarhizium rileyi (strain RCEF 4871)</name>
    <name type="common">Nomuraea rileyi</name>
    <dbReference type="NCBI Taxonomy" id="1649241"/>
    <lineage>
        <taxon>Eukaryota</taxon>
        <taxon>Fungi</taxon>
        <taxon>Dikarya</taxon>
        <taxon>Ascomycota</taxon>
        <taxon>Pezizomycotina</taxon>
        <taxon>Sordariomycetes</taxon>
        <taxon>Hypocreomycetidae</taxon>
        <taxon>Hypocreales</taxon>
        <taxon>Clavicipitaceae</taxon>
        <taxon>Metarhizium</taxon>
    </lineage>
</organism>
<keyword evidence="10" id="KW-0067">ATP-binding</keyword>
<keyword evidence="9 16" id="KW-0418">Kinase</keyword>
<evidence type="ECO:0000256" key="11">
    <source>
        <dbReference type="ARBA" id="ARBA00030980"/>
    </source>
</evidence>
<dbReference type="InterPro" id="IPR000719">
    <property type="entry name" value="Prot_kinase_dom"/>
</dbReference>
<dbReference type="InterPro" id="IPR011009">
    <property type="entry name" value="Kinase-like_dom_sf"/>
</dbReference>
<evidence type="ECO:0000256" key="3">
    <source>
        <dbReference type="ARBA" id="ARBA00012513"/>
    </source>
</evidence>
<evidence type="ECO:0000313" key="17">
    <source>
        <dbReference type="Proteomes" id="UP000243498"/>
    </source>
</evidence>
<dbReference type="AlphaFoldDB" id="A0A167IV34"/>
<accession>A0A167IV34</accession>
<evidence type="ECO:0000256" key="7">
    <source>
        <dbReference type="ARBA" id="ARBA00022679"/>
    </source>
</evidence>
<comment type="subunit">
    <text evidence="2">Component of the EKC/KEOPS complex composed of at least BUD32, CGI121, GON7, KAE1 and PCC1; the whole complex dimerizes.</text>
</comment>
<dbReference type="SMART" id="SM00220">
    <property type="entry name" value="S_TKc"/>
    <property type="match status" value="1"/>
</dbReference>
<evidence type="ECO:0000256" key="8">
    <source>
        <dbReference type="ARBA" id="ARBA00022741"/>
    </source>
</evidence>
<feature type="domain" description="Protein kinase" evidence="15">
    <location>
        <begin position="89"/>
        <end position="452"/>
    </location>
</feature>
<dbReference type="SUPFAM" id="SSF56112">
    <property type="entry name" value="Protein kinase-like (PK-like)"/>
    <property type="match status" value="1"/>
</dbReference>
<dbReference type="EMBL" id="AZHC01000003">
    <property type="protein sequence ID" value="OAA49473.1"/>
    <property type="molecule type" value="Genomic_DNA"/>
</dbReference>
<dbReference type="GO" id="GO:0000245">
    <property type="term" value="P:spliceosomal complex assembly"/>
    <property type="evidence" value="ECO:0007669"/>
    <property type="project" value="TreeGrafter"/>
</dbReference>
<dbReference type="Pfam" id="PF00069">
    <property type="entry name" value="Pkinase"/>
    <property type="match status" value="1"/>
</dbReference>
<dbReference type="Gene3D" id="1.10.510.10">
    <property type="entry name" value="Transferase(Phosphotransferase) domain 1"/>
    <property type="match status" value="1"/>
</dbReference>
<evidence type="ECO:0000256" key="6">
    <source>
        <dbReference type="ARBA" id="ARBA00022527"/>
    </source>
</evidence>
<evidence type="ECO:0000259" key="15">
    <source>
        <dbReference type="PROSITE" id="PS50011"/>
    </source>
</evidence>
<dbReference type="GO" id="GO:0004674">
    <property type="term" value="F:protein serine/threonine kinase activity"/>
    <property type="evidence" value="ECO:0007669"/>
    <property type="project" value="UniProtKB-KW"/>
</dbReference>
<evidence type="ECO:0000256" key="10">
    <source>
        <dbReference type="ARBA" id="ARBA00022840"/>
    </source>
</evidence>
<keyword evidence="7" id="KW-0808">Transferase</keyword>
<evidence type="ECO:0000256" key="2">
    <source>
        <dbReference type="ARBA" id="ARBA00011534"/>
    </source>
</evidence>
<comment type="caution">
    <text evidence="16">The sequence shown here is derived from an EMBL/GenBank/DDBJ whole genome shotgun (WGS) entry which is preliminary data.</text>
</comment>
<dbReference type="OMA" id="GMEWSSK"/>
<dbReference type="PANTHER" id="PTHR47634:SF9">
    <property type="entry name" value="PROTEIN KINASE DOMAIN-CONTAINING PROTEIN-RELATED"/>
    <property type="match status" value="1"/>
</dbReference>
<gene>
    <name evidence="16" type="ORF">NOR_01396</name>
</gene>
<dbReference type="GO" id="GO:0005524">
    <property type="term" value="F:ATP binding"/>
    <property type="evidence" value="ECO:0007669"/>
    <property type="project" value="UniProtKB-KW"/>
</dbReference>
<comment type="catalytic activity">
    <reaction evidence="13">
        <text>L-threonyl-[protein] + ATP = O-phospho-L-threonyl-[protein] + ADP + H(+)</text>
        <dbReference type="Rhea" id="RHEA:46608"/>
        <dbReference type="Rhea" id="RHEA-COMP:11060"/>
        <dbReference type="Rhea" id="RHEA-COMP:11605"/>
        <dbReference type="ChEBI" id="CHEBI:15378"/>
        <dbReference type="ChEBI" id="CHEBI:30013"/>
        <dbReference type="ChEBI" id="CHEBI:30616"/>
        <dbReference type="ChEBI" id="CHEBI:61977"/>
        <dbReference type="ChEBI" id="CHEBI:456216"/>
        <dbReference type="EC" id="2.7.11.1"/>
    </reaction>
</comment>
<keyword evidence="8" id="KW-0547">Nucleotide-binding</keyword>
<evidence type="ECO:0000256" key="14">
    <source>
        <dbReference type="ARBA" id="ARBA00048679"/>
    </source>
</evidence>
<dbReference type="GO" id="GO:0050684">
    <property type="term" value="P:regulation of mRNA processing"/>
    <property type="evidence" value="ECO:0007669"/>
    <property type="project" value="TreeGrafter"/>
</dbReference>
<evidence type="ECO:0000313" key="16">
    <source>
        <dbReference type="EMBL" id="OAA49473.1"/>
    </source>
</evidence>
<evidence type="ECO:0000256" key="13">
    <source>
        <dbReference type="ARBA" id="ARBA00047899"/>
    </source>
</evidence>
<sequence>MKRTLRAFQLHSRTSLHLKQSVVFACLHYRGEPSEASRSRVWRRKITTPSIENFHRVPDATPIEEELLPGYRAEDYFPVMIGQTLDSRYSILCKLGCGVGSTVWLAKDVKYNSNFIVNLPHLILHIPNRVSRTSKYRAVKVCTRSTKGAAVPAQARQEVAVAEYLETAPVQEHPGRRRVRTALDSFTLNGPHGTHTCLVYEPQGMTFTELCDYLPESRLPKRMLQTNIQLLLISMDYLHKNRIVHTDISPNNILVGATEDTPFSRLEKDELARPVARKVLPDRTIYMSRPVPISDGKLILSDMGSARFGQETFKGDIMPDVYRAPEVILGMEWSSKVDLWSVGIWDLLEGKRLFHAKKDGVLDDEQHLAEMVSLMGNPPSEFLQRSEISARFFDNAGNWKGSTPIPDQSFESRITQVQGEDKDLLLGLVRDVLCWLPEQRPTAEEMAYDDFLMQAYFAGRSKD</sequence>
<dbReference type="InterPro" id="IPR008266">
    <property type="entry name" value="Tyr_kinase_AS"/>
</dbReference>
<keyword evidence="6" id="KW-0723">Serine/threonine-protein kinase</keyword>
<evidence type="ECO:0000256" key="5">
    <source>
        <dbReference type="ARBA" id="ARBA00019973"/>
    </source>
</evidence>
<dbReference type="Gene3D" id="3.30.200.20">
    <property type="entry name" value="Phosphorylase Kinase, domain 1"/>
    <property type="match status" value="1"/>
</dbReference>
<comment type="function">
    <text evidence="1">Component of the EKC/KEOPS complex that is required for the formation of a threonylcarbamoyl group on adenosine at position 37 (t(6)A37) in tRNAs that read codons beginning with adenine. The complex is probably involved in the transfer of the threonylcarbamoyl moiety of threonylcarbamoyl-AMP (TC-AMP) to the N6 group of A37. BUD32 has ATPase activity in the context of the EKC/KEOPS complex and likely plays a supporting role to the catalytic subunit KAE1. The EKC/KEOPS complex also promotes both telomere uncapping and telomere elongation. The complex is required for efficient recruitment of transcriptional coactivators.</text>
</comment>
<name>A0A167IV34_METRR</name>
<dbReference type="EC" id="2.7.11.1" evidence="3"/>
<dbReference type="PANTHER" id="PTHR47634">
    <property type="entry name" value="PROTEIN KINASE DOMAIN-CONTAINING PROTEIN-RELATED"/>
    <property type="match status" value="1"/>
</dbReference>
<dbReference type="PROSITE" id="PS50011">
    <property type="entry name" value="PROTEIN_KINASE_DOM"/>
    <property type="match status" value="1"/>
</dbReference>
<dbReference type="InterPro" id="IPR051334">
    <property type="entry name" value="SRPK"/>
</dbReference>
<dbReference type="OrthoDB" id="5979581at2759"/>